<dbReference type="Pfam" id="PF13620">
    <property type="entry name" value="CarboxypepD_reg"/>
    <property type="match status" value="1"/>
</dbReference>
<evidence type="ECO:0000259" key="9">
    <source>
        <dbReference type="Pfam" id="PF25183"/>
    </source>
</evidence>
<sequence>MNTLKVSLKTALTVALAAILLSATLLAQFDTATVLGTIRDTSRLPVHGSIVTVTNTQTGVSQTAETNESGDYQFFNLKAGTYTVSAEAKGFKRVTAAQFTVNVSARQRVDLDLPVGTVTETVDVTAAAAQLETDTSSRGTVVGNQQIVNLPLNGRAYADLALLVPGVRKSDLANGSTPRDASFNVNGMRSSQNNFVVDGVDNNAYGTSNQGFSNQVVQPSPDAVQEFRVETSNYSAEFGRAGGAIVNVSIKSGSNDYHGAIYEFLRNTSLNATGFIKPVQNTKPVLIQNQYGGAFGGAIKKDKAFFFADFEGYRRVEKTIMFATIPTVDQKNGIFSAPVQNPFTGAIYSPGQLPAAQISKFASTVLGALPAPNLPGLSNNYQSLPTQPTNVDKGDGRYDQYFGSKLTGFVRYSHRLSQQQVPAAIPGLSGGNSNGDVRVLNYQTAGGLTFTMSPTSVIEFRIGIGKTEGGKTPWFAGQPSVATQLGLPNYPTDKRFTGGLYPQNITGYAQLGVQGSNPQFQNPFLINPKVNYSRIMGRHTLKAGYEYQSIGTEIDDFNPKSGTDSYGGRFSKVAGTANNNEQYLADFLFGARSNYQLNSATIVKLQQRMHFFYVQDDWKVSPKLVINAGLRYEYGTPQWADKNVLSNFDPLSNKLIQAQDGGIYDRSLVHPDRNNFAPRLGVAYTLRQKTVIRSAYGVSFIHFNRMGGENLLSYNLPNILNPSIDQAPSTAASAPLALCTITSQAPGTCFRTTEMGYPDNFLQLSNVKQINVRANYIPADYRTSYIQNWHFTIQQELAKDFVLDLGYVGTRGVGLMILGDYNQARVNNDNTSLQARRPNQAFGLIQIAFGGGFLNYHAFQAKLEKRFSGGFYLLNSFTWSKAIDNASGHLEANNGDNSRVNFRDLRNERGVSGYDQPFNNTTTVVYDLPFGAKQKFGSSWNKTTDYVLGGWRLTGIHTMASGNPVNLSYSPASDFQVSGSPTYRPNVTGDPMMPEAQRDRLHWLNPATVSAPTDRTQPFGNAGRNIARAPSLFQLDLGLHKDFPVTERFKVSFRTEAFNLFNKTNFGPPNANISNTNFGTITSTYPARQLQFGLKVLF</sequence>
<dbReference type="KEGG" id="pfer:IRI77_13885"/>
<dbReference type="Pfam" id="PF25183">
    <property type="entry name" value="OMP_b-brl_4"/>
    <property type="match status" value="1"/>
</dbReference>
<dbReference type="InterPro" id="IPR037066">
    <property type="entry name" value="Plug_dom_sf"/>
</dbReference>
<evidence type="ECO:0000259" key="8">
    <source>
        <dbReference type="Pfam" id="PF07715"/>
    </source>
</evidence>
<keyword evidence="3" id="KW-1134">Transmembrane beta strand</keyword>
<dbReference type="PANTHER" id="PTHR30069">
    <property type="entry name" value="TONB-DEPENDENT OUTER MEMBRANE RECEPTOR"/>
    <property type="match status" value="1"/>
</dbReference>
<dbReference type="RefSeq" id="WP_194452642.1">
    <property type="nucleotide sequence ID" value="NZ_CP063849.1"/>
</dbReference>
<evidence type="ECO:0000313" key="11">
    <source>
        <dbReference type="Proteomes" id="UP000593892"/>
    </source>
</evidence>
<evidence type="ECO:0000256" key="4">
    <source>
        <dbReference type="ARBA" id="ARBA00022692"/>
    </source>
</evidence>
<proteinExistence type="predicted"/>
<keyword evidence="10" id="KW-0675">Receptor</keyword>
<dbReference type="InterPro" id="IPR057601">
    <property type="entry name" value="Oar-like_b-barrel"/>
</dbReference>
<evidence type="ECO:0000256" key="3">
    <source>
        <dbReference type="ARBA" id="ARBA00022452"/>
    </source>
</evidence>
<keyword evidence="5" id="KW-0472">Membrane</keyword>
<dbReference type="InterPro" id="IPR039426">
    <property type="entry name" value="TonB-dep_rcpt-like"/>
</dbReference>
<feature type="domain" description="TonB-dependent transporter Oar-like beta-barrel" evidence="9">
    <location>
        <begin position="250"/>
        <end position="1091"/>
    </location>
</feature>
<feature type="domain" description="TonB-dependent receptor plug" evidence="8">
    <location>
        <begin position="134"/>
        <end position="242"/>
    </location>
</feature>
<dbReference type="Gene3D" id="2.170.130.10">
    <property type="entry name" value="TonB-dependent receptor, plug domain"/>
    <property type="match status" value="1"/>
</dbReference>
<evidence type="ECO:0000256" key="5">
    <source>
        <dbReference type="ARBA" id="ARBA00023136"/>
    </source>
</evidence>
<protein>
    <submittedName>
        <fullName evidence="10">TonB-dependent receptor</fullName>
    </submittedName>
</protein>
<dbReference type="Gene3D" id="2.60.40.1120">
    <property type="entry name" value="Carboxypeptidase-like, regulatory domain"/>
    <property type="match status" value="1"/>
</dbReference>
<keyword evidence="11" id="KW-1185">Reference proteome</keyword>
<dbReference type="GO" id="GO:0015344">
    <property type="term" value="F:siderophore uptake transmembrane transporter activity"/>
    <property type="evidence" value="ECO:0007669"/>
    <property type="project" value="TreeGrafter"/>
</dbReference>
<dbReference type="InterPro" id="IPR013784">
    <property type="entry name" value="Carb-bd-like_fold"/>
</dbReference>
<dbReference type="GO" id="GO:0030246">
    <property type="term" value="F:carbohydrate binding"/>
    <property type="evidence" value="ECO:0007669"/>
    <property type="project" value="InterPro"/>
</dbReference>
<keyword evidence="2" id="KW-0813">Transport</keyword>
<dbReference type="AlphaFoldDB" id="A0A7S7NWC3"/>
<evidence type="ECO:0000313" key="10">
    <source>
        <dbReference type="EMBL" id="QOY90987.1"/>
    </source>
</evidence>
<evidence type="ECO:0000256" key="7">
    <source>
        <dbReference type="SAM" id="SignalP"/>
    </source>
</evidence>
<dbReference type="Gene3D" id="2.40.170.20">
    <property type="entry name" value="TonB-dependent receptor, beta-barrel domain"/>
    <property type="match status" value="1"/>
</dbReference>
<keyword evidence="4" id="KW-0812">Transmembrane</keyword>
<feature type="chain" id="PRO_5032918568" evidence="7">
    <location>
        <begin position="28"/>
        <end position="1098"/>
    </location>
</feature>
<evidence type="ECO:0000256" key="6">
    <source>
        <dbReference type="ARBA" id="ARBA00023237"/>
    </source>
</evidence>
<keyword evidence="6" id="KW-0998">Cell outer membrane</keyword>
<gene>
    <name evidence="10" type="ORF">IRI77_13885</name>
</gene>
<dbReference type="PANTHER" id="PTHR30069:SF46">
    <property type="entry name" value="OAR PROTEIN"/>
    <property type="match status" value="1"/>
</dbReference>
<reference evidence="10 11" key="1">
    <citation type="submission" date="2020-10" db="EMBL/GenBank/DDBJ databases">
        <title>Complete genome sequence of Paludibaculum fermentans P105T, a facultatively anaerobic acidobacterium capable of dissimilatory Fe(III) reduction.</title>
        <authorList>
            <person name="Dedysh S.N."/>
            <person name="Beletsky A.V."/>
            <person name="Kulichevskaya I.S."/>
            <person name="Mardanov A.V."/>
            <person name="Ravin N.V."/>
        </authorList>
    </citation>
    <scope>NUCLEOTIDE SEQUENCE [LARGE SCALE GENOMIC DNA]</scope>
    <source>
        <strain evidence="10 11">P105</strain>
    </source>
</reference>
<name>A0A7S7NWC3_PALFE</name>
<keyword evidence="7" id="KW-0732">Signal</keyword>
<feature type="signal peptide" evidence="7">
    <location>
        <begin position="1"/>
        <end position="27"/>
    </location>
</feature>
<organism evidence="10 11">
    <name type="scientific">Paludibaculum fermentans</name>
    <dbReference type="NCBI Taxonomy" id="1473598"/>
    <lineage>
        <taxon>Bacteria</taxon>
        <taxon>Pseudomonadati</taxon>
        <taxon>Acidobacteriota</taxon>
        <taxon>Terriglobia</taxon>
        <taxon>Bryobacterales</taxon>
        <taxon>Bryobacteraceae</taxon>
        <taxon>Paludibaculum</taxon>
    </lineage>
</organism>
<evidence type="ECO:0000256" key="1">
    <source>
        <dbReference type="ARBA" id="ARBA00004571"/>
    </source>
</evidence>
<comment type="subcellular location">
    <subcellularLocation>
        <location evidence="1">Cell outer membrane</location>
        <topology evidence="1">Multi-pass membrane protein</topology>
    </subcellularLocation>
</comment>
<evidence type="ECO:0000256" key="2">
    <source>
        <dbReference type="ARBA" id="ARBA00022448"/>
    </source>
</evidence>
<dbReference type="SUPFAM" id="SSF56935">
    <property type="entry name" value="Porins"/>
    <property type="match status" value="1"/>
</dbReference>
<dbReference type="GO" id="GO:0009279">
    <property type="term" value="C:cell outer membrane"/>
    <property type="evidence" value="ECO:0007669"/>
    <property type="project" value="UniProtKB-SubCell"/>
</dbReference>
<dbReference type="Proteomes" id="UP000593892">
    <property type="component" value="Chromosome"/>
</dbReference>
<dbReference type="InterPro" id="IPR036942">
    <property type="entry name" value="Beta-barrel_TonB_sf"/>
</dbReference>
<dbReference type="EMBL" id="CP063849">
    <property type="protein sequence ID" value="QOY90987.1"/>
    <property type="molecule type" value="Genomic_DNA"/>
</dbReference>
<dbReference type="GO" id="GO:0044718">
    <property type="term" value="P:siderophore transmembrane transport"/>
    <property type="evidence" value="ECO:0007669"/>
    <property type="project" value="TreeGrafter"/>
</dbReference>
<dbReference type="Pfam" id="PF07715">
    <property type="entry name" value="Plug"/>
    <property type="match status" value="1"/>
</dbReference>
<dbReference type="SUPFAM" id="SSF49452">
    <property type="entry name" value="Starch-binding domain-like"/>
    <property type="match status" value="1"/>
</dbReference>
<dbReference type="InterPro" id="IPR012910">
    <property type="entry name" value="Plug_dom"/>
</dbReference>
<accession>A0A7S7NWC3</accession>